<proteinExistence type="inferred from homology"/>
<gene>
    <name evidence="4" type="ORF">JYZ213_LOCUS8795</name>
</gene>
<dbReference type="AlphaFoldDB" id="A0A813WYS7"/>
<reference evidence="4" key="1">
    <citation type="submission" date="2021-02" db="EMBL/GenBank/DDBJ databases">
        <authorList>
            <person name="Nowell W R."/>
        </authorList>
    </citation>
    <scope>NUCLEOTIDE SEQUENCE</scope>
</reference>
<protein>
    <submittedName>
        <fullName evidence="4">Uncharacterized protein</fullName>
    </submittedName>
</protein>
<evidence type="ECO:0000313" key="5">
    <source>
        <dbReference type="Proteomes" id="UP000663845"/>
    </source>
</evidence>
<sequence>MATDHLDIVYSINERIKKLQEEIEELKAKSSRSGKAVDSQIEHRIENLNMKINELILERTRELKKVRWGDKRQPKPKAAPVPDPVAEPDPPSRPVVTKRGPSPVPVVKERVPTPIPVAVQSIISPSSLKVSEIDVGTNATSLTMVPTWFKPDNVQTALGDIVYPEGTTERDQFITVARYRVALGQSTNFIRHPLDISEHSTETLVLSLEALAQQFGGQLSFTNRDLSFENSAEGAACGVPNLGSAHLLANDSVPTAHFAFKVNLDYDKDLIRSRETMENFVVNFSVAIAQILGCKRDYVRVFAVRKLIGEKNVIQVNFGLTTPNQEETELLAIELQDMARLGFGDSEILRLIQLREYKYEWRSILSYLELKPSDFDPRFNFDYTQPGLPAQQHRANQPYFLPLGWYRHALNVSQKYSDDAVWLGHNNVSGEWPVAFHGTHSGMVENIAEHGLSIDAGKRGRILEEAIQQKGPGMNQPALYLTTHCDGGAEAYATTFQVTNGNEIDTFQVVFQCRVQPKSFTVHNSCVSVGHLWRVIDTNAVRPYESLFGCCDDCKTCCCGLCCTPCLFGQNAEKIDNSNCCVWCCTYMCLTDFYLCWVPHYMKRQLLRQKYNIREDPNCNDLLATIFCSPCALCQEARFLKHRAEQITDTTVLTPRMTQPEVVIDDTDVFCVEVDAIDVFCVEVDAKKDDDKVGEDEVWIDVGSVDERTVVVYNTGQISVGGLSRNSK</sequence>
<evidence type="ECO:0000256" key="1">
    <source>
        <dbReference type="ARBA" id="ARBA00009024"/>
    </source>
</evidence>
<dbReference type="EMBL" id="CAJNOG010000061">
    <property type="protein sequence ID" value="CAF0867966.1"/>
    <property type="molecule type" value="Genomic_DNA"/>
</dbReference>
<name>A0A813WYS7_9BILA</name>
<comment type="caution">
    <text evidence="4">The sequence shown here is derived from an EMBL/GenBank/DDBJ whole genome shotgun (WGS) entry which is preliminary data.</text>
</comment>
<dbReference type="InterPro" id="IPR006461">
    <property type="entry name" value="PLAC_motif_containing"/>
</dbReference>
<dbReference type="Pfam" id="PF04749">
    <property type="entry name" value="PLAC8"/>
    <property type="match status" value="1"/>
</dbReference>
<evidence type="ECO:0000313" key="4">
    <source>
        <dbReference type="EMBL" id="CAF0867966.1"/>
    </source>
</evidence>
<feature type="compositionally biased region" description="Pro residues" evidence="3">
    <location>
        <begin position="77"/>
        <end position="93"/>
    </location>
</feature>
<keyword evidence="2" id="KW-0175">Coiled coil</keyword>
<comment type="similarity">
    <text evidence="1">Belongs to the cornifelin family.</text>
</comment>
<accession>A0A813WYS7</accession>
<organism evidence="4 5">
    <name type="scientific">Adineta steineri</name>
    <dbReference type="NCBI Taxonomy" id="433720"/>
    <lineage>
        <taxon>Eukaryota</taxon>
        <taxon>Metazoa</taxon>
        <taxon>Spiralia</taxon>
        <taxon>Gnathifera</taxon>
        <taxon>Rotifera</taxon>
        <taxon>Eurotatoria</taxon>
        <taxon>Bdelloidea</taxon>
        <taxon>Adinetida</taxon>
        <taxon>Adinetidae</taxon>
        <taxon>Adineta</taxon>
    </lineage>
</organism>
<dbReference type="NCBIfam" id="TIGR01571">
    <property type="entry name" value="A_thal_Cys_rich"/>
    <property type="match status" value="1"/>
</dbReference>
<feature type="coiled-coil region" evidence="2">
    <location>
        <begin position="9"/>
        <end position="65"/>
    </location>
</feature>
<dbReference type="Proteomes" id="UP000663845">
    <property type="component" value="Unassembled WGS sequence"/>
</dbReference>
<dbReference type="PANTHER" id="PTHR36649:SF28">
    <property type="entry name" value="UBIQUITIN-LIKE DOMAIN-CONTAINING PROTEIN"/>
    <property type="match status" value="1"/>
</dbReference>
<evidence type="ECO:0000256" key="2">
    <source>
        <dbReference type="SAM" id="Coils"/>
    </source>
</evidence>
<feature type="region of interest" description="Disordered" evidence="3">
    <location>
        <begin position="67"/>
        <end position="107"/>
    </location>
</feature>
<dbReference type="PANTHER" id="PTHR36649">
    <property type="entry name" value="UBIQUITIN-LIKE DOMAIN-CONTAINING PROTEIN"/>
    <property type="match status" value="1"/>
</dbReference>
<evidence type="ECO:0000256" key="3">
    <source>
        <dbReference type="SAM" id="MobiDB-lite"/>
    </source>
</evidence>